<gene>
    <name evidence="3" type="ORF">METZ01_LOCUS360196</name>
</gene>
<dbReference type="Pfam" id="PF01168">
    <property type="entry name" value="Ala_racemase_N"/>
    <property type="match status" value="1"/>
</dbReference>
<feature type="non-terminal residue" evidence="3">
    <location>
        <position position="157"/>
    </location>
</feature>
<dbReference type="GO" id="GO:0030170">
    <property type="term" value="F:pyridoxal phosphate binding"/>
    <property type="evidence" value="ECO:0007669"/>
    <property type="project" value="InterPro"/>
</dbReference>
<feature type="domain" description="Alanine racemase N-terminal" evidence="2">
    <location>
        <begin position="13"/>
        <end position="153"/>
    </location>
</feature>
<evidence type="ECO:0000256" key="1">
    <source>
        <dbReference type="ARBA" id="ARBA00022898"/>
    </source>
</evidence>
<evidence type="ECO:0000313" key="3">
    <source>
        <dbReference type="EMBL" id="SVD07342.1"/>
    </source>
</evidence>
<dbReference type="Gene3D" id="3.20.20.10">
    <property type="entry name" value="Alanine racemase"/>
    <property type="match status" value="1"/>
</dbReference>
<name>A0A382SCS3_9ZZZZ</name>
<dbReference type="InterPro" id="IPR011078">
    <property type="entry name" value="PyrdxlP_homeostasis"/>
</dbReference>
<dbReference type="InterPro" id="IPR029066">
    <property type="entry name" value="PLP-binding_barrel"/>
</dbReference>
<dbReference type="SUPFAM" id="SSF51419">
    <property type="entry name" value="PLP-binding barrel"/>
    <property type="match status" value="1"/>
</dbReference>
<evidence type="ECO:0000259" key="2">
    <source>
        <dbReference type="Pfam" id="PF01168"/>
    </source>
</evidence>
<proteinExistence type="predicted"/>
<dbReference type="EMBL" id="UINC01127913">
    <property type="protein sequence ID" value="SVD07342.1"/>
    <property type="molecule type" value="Genomic_DNA"/>
</dbReference>
<accession>A0A382SCS3</accession>
<sequence length="157" mass="17858">MFSSKLTRNISFIQSNIKSAALQTGRNINDIKIVAVTKAFPSPIWNLALKNNLTTIGESQIQEVENKVKDFKQREQIELHLIGHLQNNKARKAVKYFDTIQTIDSIKLLERINLVSGQENKNQKIFLQVNTGKDPNKFGFNEQTVITAAELTTKFQN</sequence>
<dbReference type="PANTHER" id="PTHR10146:SF14">
    <property type="entry name" value="PYRIDOXAL PHOSPHATE HOMEOSTASIS PROTEIN"/>
    <property type="match status" value="1"/>
</dbReference>
<dbReference type="AlphaFoldDB" id="A0A382SCS3"/>
<protein>
    <recommendedName>
        <fullName evidence="2">Alanine racemase N-terminal domain-containing protein</fullName>
    </recommendedName>
</protein>
<dbReference type="PANTHER" id="PTHR10146">
    <property type="entry name" value="PROLINE SYNTHETASE CO-TRANSCRIBED BACTERIAL HOMOLOG PROTEIN"/>
    <property type="match status" value="1"/>
</dbReference>
<reference evidence="3" key="1">
    <citation type="submission" date="2018-05" db="EMBL/GenBank/DDBJ databases">
        <authorList>
            <person name="Lanie J.A."/>
            <person name="Ng W.-L."/>
            <person name="Kazmierczak K.M."/>
            <person name="Andrzejewski T.M."/>
            <person name="Davidsen T.M."/>
            <person name="Wayne K.J."/>
            <person name="Tettelin H."/>
            <person name="Glass J.I."/>
            <person name="Rusch D."/>
            <person name="Podicherti R."/>
            <person name="Tsui H.-C.T."/>
            <person name="Winkler M.E."/>
        </authorList>
    </citation>
    <scope>NUCLEOTIDE SEQUENCE</scope>
</reference>
<dbReference type="InterPro" id="IPR001608">
    <property type="entry name" value="Ala_racemase_N"/>
</dbReference>
<organism evidence="3">
    <name type="scientific">marine metagenome</name>
    <dbReference type="NCBI Taxonomy" id="408172"/>
    <lineage>
        <taxon>unclassified sequences</taxon>
        <taxon>metagenomes</taxon>
        <taxon>ecological metagenomes</taxon>
    </lineage>
</organism>
<keyword evidence="1" id="KW-0663">Pyridoxal phosphate</keyword>